<feature type="transmembrane region" description="Helical" evidence="1">
    <location>
        <begin position="49"/>
        <end position="68"/>
    </location>
</feature>
<comment type="caution">
    <text evidence="2">The sequence shown here is derived from an EMBL/GenBank/DDBJ whole genome shotgun (WGS) entry which is preliminary data.</text>
</comment>
<dbReference type="AlphaFoldDB" id="A0A556RGF7"/>
<reference evidence="2 3" key="1">
    <citation type="submission" date="2019-07" db="EMBL/GenBank/DDBJ databases">
        <title>Gilliamella genomes.</title>
        <authorList>
            <person name="Zheng H."/>
        </authorList>
    </citation>
    <scope>NUCLEOTIDE SEQUENCE [LARGE SCALE GENOMIC DNA]</scope>
    <source>
        <strain evidence="2 3">W8131</strain>
    </source>
</reference>
<keyword evidence="1" id="KW-1133">Transmembrane helix</keyword>
<evidence type="ECO:0000313" key="2">
    <source>
        <dbReference type="EMBL" id="TSJ87972.1"/>
    </source>
</evidence>
<gene>
    <name evidence="2" type="ORF">FPQ14_11560</name>
</gene>
<organism evidence="2 3">
    <name type="scientific">Gilliamella apicola</name>
    <dbReference type="NCBI Taxonomy" id="1196095"/>
    <lineage>
        <taxon>Bacteria</taxon>
        <taxon>Pseudomonadati</taxon>
        <taxon>Pseudomonadota</taxon>
        <taxon>Gammaproteobacteria</taxon>
        <taxon>Orbales</taxon>
        <taxon>Orbaceae</taxon>
        <taxon>Gilliamella</taxon>
    </lineage>
</organism>
<proteinExistence type="predicted"/>
<protein>
    <submittedName>
        <fullName evidence="2">Uncharacterized protein</fullName>
    </submittedName>
</protein>
<keyword evidence="1" id="KW-0812">Transmembrane</keyword>
<name>A0A556RGF7_9GAMM</name>
<evidence type="ECO:0000256" key="1">
    <source>
        <dbReference type="SAM" id="Phobius"/>
    </source>
</evidence>
<dbReference type="RefSeq" id="WP_144190354.1">
    <property type="nucleotide sequence ID" value="NZ_VMHL01000006.1"/>
</dbReference>
<keyword evidence="1" id="KW-0472">Membrane</keyword>
<dbReference type="EMBL" id="VMHL01000006">
    <property type="protein sequence ID" value="TSJ87972.1"/>
    <property type="molecule type" value="Genomic_DNA"/>
</dbReference>
<evidence type="ECO:0000313" key="3">
    <source>
        <dbReference type="Proteomes" id="UP000319138"/>
    </source>
</evidence>
<accession>A0A556RGF7</accession>
<feature type="transmembrane region" description="Helical" evidence="1">
    <location>
        <begin position="24"/>
        <end position="43"/>
    </location>
</feature>
<sequence>MNKNNLIRDLKRYQLERYQCNGRLKWVSIAAVLTGMYSVYMFLFELNDGFGIAFVGALITGGLIFYFIQLMDMRSKITQELDCICLKLFGKIYSLSSNEIININLE</sequence>
<dbReference type="Proteomes" id="UP000319138">
    <property type="component" value="Unassembled WGS sequence"/>
</dbReference>